<evidence type="ECO:0000313" key="6">
    <source>
        <dbReference type="EMBL" id="RRS06347.1"/>
    </source>
</evidence>
<dbReference type="Proteomes" id="UP000269265">
    <property type="component" value="Unassembled WGS sequence"/>
</dbReference>
<feature type="active site" description="Tele-phosphohistidine intermediate" evidence="3">
    <location>
        <position position="13"/>
    </location>
</feature>
<dbReference type="OrthoDB" id="9783269at2"/>
<dbReference type="PROSITE" id="PS00175">
    <property type="entry name" value="PG_MUTASE"/>
    <property type="match status" value="1"/>
</dbReference>
<feature type="binding site" evidence="4">
    <location>
        <position position="62"/>
    </location>
    <ligand>
        <name>substrate</name>
    </ligand>
</feature>
<dbReference type="InterPro" id="IPR013078">
    <property type="entry name" value="His_Pase_superF_clade-1"/>
</dbReference>
<keyword evidence="2" id="KW-0413">Isomerase</keyword>
<name>A0A426VHG7_9BURK</name>
<accession>A0A426VHG7</accession>
<dbReference type="SMART" id="SM00855">
    <property type="entry name" value="PGAM"/>
    <property type="match status" value="1"/>
</dbReference>
<keyword evidence="7" id="KW-1185">Reference proteome</keyword>
<evidence type="ECO:0000256" key="2">
    <source>
        <dbReference type="ARBA" id="ARBA00023235"/>
    </source>
</evidence>
<sequence length="238" mass="26111">MQHDATRLVIVRHGETAWNLDTRIQGHTDIPLNERGRWQARQTGLALRDEGIDAIYTSDLLRAAQTAEAIAQACGLEPLRDVGLRERHFGRFEGLTHDQIAAQWPEEARRWRQRDPGYGPEGGEVLTDFYERAVGTAERLARAHPGQTIALVAHGGVLDCFYRAATRVGMSAPRSWQIANASINRLLHSPEGFVLVGWADTRHLDEPGGEGLDESTDGATTGSAPGPFTHPADLSPAR</sequence>
<dbReference type="RefSeq" id="WP_125241490.1">
    <property type="nucleotide sequence ID" value="NZ_RSED01000001.1"/>
</dbReference>
<dbReference type="AlphaFoldDB" id="A0A426VHG7"/>
<keyword evidence="1" id="KW-0324">Glycolysis</keyword>
<dbReference type="InterPro" id="IPR050275">
    <property type="entry name" value="PGM_Phosphatase"/>
</dbReference>
<comment type="caution">
    <text evidence="6">The sequence shown here is derived from an EMBL/GenBank/DDBJ whole genome shotgun (WGS) entry which is preliminary data.</text>
</comment>
<dbReference type="GO" id="GO:0016791">
    <property type="term" value="F:phosphatase activity"/>
    <property type="evidence" value="ECO:0007669"/>
    <property type="project" value="TreeGrafter"/>
</dbReference>
<feature type="active site" description="Proton donor/acceptor" evidence="3">
    <location>
        <position position="86"/>
    </location>
</feature>
<feature type="binding site" evidence="4">
    <location>
        <begin position="12"/>
        <end position="19"/>
    </location>
    <ligand>
        <name>substrate</name>
    </ligand>
</feature>
<dbReference type="Gene3D" id="3.40.50.1240">
    <property type="entry name" value="Phosphoglycerate mutase-like"/>
    <property type="match status" value="1"/>
</dbReference>
<evidence type="ECO:0000256" key="3">
    <source>
        <dbReference type="PIRSR" id="PIRSR613078-1"/>
    </source>
</evidence>
<dbReference type="PANTHER" id="PTHR48100:SF1">
    <property type="entry name" value="HISTIDINE PHOSPHATASE FAMILY PROTEIN-RELATED"/>
    <property type="match status" value="1"/>
</dbReference>
<dbReference type="InterPro" id="IPR001345">
    <property type="entry name" value="PG/BPGM_mutase_AS"/>
</dbReference>
<gene>
    <name evidence="6" type="ORF">EIP75_01810</name>
</gene>
<feature type="region of interest" description="Disordered" evidence="5">
    <location>
        <begin position="205"/>
        <end position="238"/>
    </location>
</feature>
<dbReference type="Pfam" id="PF00300">
    <property type="entry name" value="His_Phos_1"/>
    <property type="match status" value="1"/>
</dbReference>
<organism evidence="6 7">
    <name type="scientific">Aquabacterium soli</name>
    <dbReference type="NCBI Taxonomy" id="2493092"/>
    <lineage>
        <taxon>Bacteria</taxon>
        <taxon>Pseudomonadati</taxon>
        <taxon>Pseudomonadota</taxon>
        <taxon>Betaproteobacteria</taxon>
        <taxon>Burkholderiales</taxon>
        <taxon>Aquabacterium</taxon>
    </lineage>
</organism>
<evidence type="ECO:0000256" key="1">
    <source>
        <dbReference type="ARBA" id="ARBA00023152"/>
    </source>
</evidence>
<evidence type="ECO:0000256" key="5">
    <source>
        <dbReference type="SAM" id="MobiDB-lite"/>
    </source>
</evidence>
<evidence type="ECO:0000256" key="4">
    <source>
        <dbReference type="PIRSR" id="PIRSR613078-2"/>
    </source>
</evidence>
<dbReference type="InterPro" id="IPR029033">
    <property type="entry name" value="His_PPase_superfam"/>
</dbReference>
<dbReference type="EMBL" id="RSED01000001">
    <property type="protein sequence ID" value="RRS06347.1"/>
    <property type="molecule type" value="Genomic_DNA"/>
</dbReference>
<protein>
    <submittedName>
        <fullName evidence="6">Histidine phosphatase family protein</fullName>
    </submittedName>
</protein>
<dbReference type="PANTHER" id="PTHR48100">
    <property type="entry name" value="BROAD-SPECIFICITY PHOSPHATASE YOR283W-RELATED"/>
    <property type="match status" value="1"/>
</dbReference>
<proteinExistence type="predicted"/>
<feature type="compositionally biased region" description="Acidic residues" evidence="5">
    <location>
        <begin position="207"/>
        <end position="216"/>
    </location>
</feature>
<dbReference type="SUPFAM" id="SSF53254">
    <property type="entry name" value="Phosphoglycerate mutase-like"/>
    <property type="match status" value="1"/>
</dbReference>
<dbReference type="GO" id="GO:0005737">
    <property type="term" value="C:cytoplasm"/>
    <property type="evidence" value="ECO:0007669"/>
    <property type="project" value="TreeGrafter"/>
</dbReference>
<reference evidence="6 7" key="1">
    <citation type="submission" date="2018-12" db="EMBL/GenBank/DDBJ databases">
        <title>The whole draft genome of Aquabacterium sp. SJQ9.</title>
        <authorList>
            <person name="Sun L."/>
            <person name="Gao X."/>
            <person name="Chen W."/>
            <person name="Huang K."/>
        </authorList>
    </citation>
    <scope>NUCLEOTIDE SEQUENCE [LARGE SCALE GENOMIC DNA]</scope>
    <source>
        <strain evidence="6 7">SJQ9</strain>
    </source>
</reference>
<dbReference type="CDD" id="cd07067">
    <property type="entry name" value="HP_PGM_like"/>
    <property type="match status" value="1"/>
</dbReference>
<evidence type="ECO:0000313" key="7">
    <source>
        <dbReference type="Proteomes" id="UP000269265"/>
    </source>
</evidence>